<dbReference type="NCBIfam" id="TIGR00398">
    <property type="entry name" value="metG"/>
    <property type="match status" value="1"/>
</dbReference>
<dbReference type="SUPFAM" id="SSF47323">
    <property type="entry name" value="Anticodon-binding domain of a subclass of class I aminoacyl-tRNA synthetases"/>
    <property type="match status" value="1"/>
</dbReference>
<keyword evidence="10" id="KW-0862">Zinc</keyword>
<organism evidence="13 14">
    <name type="scientific">Amnibacterium flavum</name>
    <dbReference type="NCBI Taxonomy" id="2173173"/>
    <lineage>
        <taxon>Bacteria</taxon>
        <taxon>Bacillati</taxon>
        <taxon>Actinomycetota</taxon>
        <taxon>Actinomycetes</taxon>
        <taxon>Micrococcales</taxon>
        <taxon>Microbacteriaceae</taxon>
        <taxon>Amnibacterium</taxon>
    </lineage>
</organism>
<evidence type="ECO:0000313" key="13">
    <source>
        <dbReference type="EMBL" id="PVZ93448.1"/>
    </source>
</evidence>
<evidence type="ECO:0000256" key="10">
    <source>
        <dbReference type="HAMAP-Rule" id="MF_01228"/>
    </source>
</evidence>
<dbReference type="GO" id="GO:0005524">
    <property type="term" value="F:ATP binding"/>
    <property type="evidence" value="ECO:0007669"/>
    <property type="project" value="UniProtKB-UniRule"/>
</dbReference>
<feature type="domain" description="Methionyl-tRNA synthetase anticodon-binding" evidence="12">
    <location>
        <begin position="380"/>
        <end position="524"/>
    </location>
</feature>
<dbReference type="CDD" id="cd07957">
    <property type="entry name" value="Anticodon_Ia_Met"/>
    <property type="match status" value="1"/>
</dbReference>
<evidence type="ECO:0000259" key="11">
    <source>
        <dbReference type="Pfam" id="PF09334"/>
    </source>
</evidence>
<dbReference type="Gene3D" id="3.40.50.620">
    <property type="entry name" value="HUPs"/>
    <property type="match status" value="1"/>
</dbReference>
<dbReference type="InterPro" id="IPR033911">
    <property type="entry name" value="MetRS_core"/>
</dbReference>
<keyword evidence="14" id="KW-1185">Reference proteome</keyword>
<keyword evidence="10" id="KW-0479">Metal-binding</keyword>
<dbReference type="InterPro" id="IPR015413">
    <property type="entry name" value="Methionyl/Leucyl_tRNA_Synth"/>
</dbReference>
<evidence type="ECO:0000256" key="2">
    <source>
        <dbReference type="ARBA" id="ARBA00004496"/>
    </source>
</evidence>
<dbReference type="PROSITE" id="PS00178">
    <property type="entry name" value="AA_TRNA_LIGASE_I"/>
    <property type="match status" value="1"/>
</dbReference>
<evidence type="ECO:0000256" key="4">
    <source>
        <dbReference type="ARBA" id="ARBA00022598"/>
    </source>
</evidence>
<comment type="function">
    <text evidence="1 10">Is required not only for elongation of protein synthesis but also for the initiation of all mRNA translation through initiator tRNA(fMet) aminoacylation.</text>
</comment>
<keyword evidence="4 10" id="KW-0436">Ligase</keyword>
<comment type="subunit">
    <text evidence="10">Monomer.</text>
</comment>
<reference evidence="13 14" key="1">
    <citation type="submission" date="2018-05" db="EMBL/GenBank/DDBJ databases">
        <title>Amnibacterium sp. M8JJ-5, whole genome shotgun sequence.</title>
        <authorList>
            <person name="Tuo L."/>
        </authorList>
    </citation>
    <scope>NUCLEOTIDE SEQUENCE [LARGE SCALE GENOMIC DNA]</scope>
    <source>
        <strain evidence="13 14">M8JJ-5</strain>
    </source>
</reference>
<dbReference type="CDD" id="cd00814">
    <property type="entry name" value="MetRS_core"/>
    <property type="match status" value="1"/>
</dbReference>
<dbReference type="GO" id="GO:0006431">
    <property type="term" value="P:methionyl-tRNA aminoacylation"/>
    <property type="evidence" value="ECO:0007669"/>
    <property type="project" value="UniProtKB-UniRule"/>
</dbReference>
<evidence type="ECO:0000256" key="8">
    <source>
        <dbReference type="ARBA" id="ARBA00023146"/>
    </source>
</evidence>
<dbReference type="EMBL" id="QEOP01000004">
    <property type="protein sequence ID" value="PVZ93448.1"/>
    <property type="molecule type" value="Genomic_DNA"/>
</dbReference>
<dbReference type="InterPro" id="IPR009080">
    <property type="entry name" value="tRNAsynth_Ia_anticodon-bd"/>
</dbReference>
<keyword evidence="6 10" id="KW-0067">ATP-binding</keyword>
<dbReference type="PANTHER" id="PTHR43326:SF1">
    <property type="entry name" value="METHIONINE--TRNA LIGASE, MITOCHONDRIAL"/>
    <property type="match status" value="1"/>
</dbReference>
<comment type="subcellular location">
    <subcellularLocation>
        <location evidence="2 10">Cytoplasm</location>
    </subcellularLocation>
</comment>
<dbReference type="Proteomes" id="UP000244893">
    <property type="component" value="Unassembled WGS sequence"/>
</dbReference>
<dbReference type="RefSeq" id="WP_116757776.1">
    <property type="nucleotide sequence ID" value="NZ_JBHUEX010000001.1"/>
</dbReference>
<feature type="binding site" evidence="10">
    <location>
        <position position="133"/>
    </location>
    <ligand>
        <name>Zn(2+)</name>
        <dbReference type="ChEBI" id="CHEBI:29105"/>
    </ligand>
</feature>
<accession>A0A2V1HLM3</accession>
<dbReference type="GO" id="GO:0005737">
    <property type="term" value="C:cytoplasm"/>
    <property type="evidence" value="ECO:0007669"/>
    <property type="project" value="UniProtKB-SubCell"/>
</dbReference>
<dbReference type="EC" id="6.1.1.10" evidence="10"/>
<evidence type="ECO:0000256" key="1">
    <source>
        <dbReference type="ARBA" id="ARBA00003314"/>
    </source>
</evidence>
<dbReference type="PRINTS" id="PR01041">
    <property type="entry name" value="TRNASYNTHMET"/>
</dbReference>
<feature type="binding site" evidence="10">
    <location>
        <position position="130"/>
    </location>
    <ligand>
        <name>Zn(2+)</name>
        <dbReference type="ChEBI" id="CHEBI:29105"/>
    </ligand>
</feature>
<dbReference type="InterPro" id="IPR041872">
    <property type="entry name" value="Anticodon_Met"/>
</dbReference>
<dbReference type="Pfam" id="PF19303">
    <property type="entry name" value="Anticodon_3"/>
    <property type="match status" value="1"/>
</dbReference>
<comment type="cofactor">
    <cofactor evidence="10">
        <name>Zn(2+)</name>
        <dbReference type="ChEBI" id="CHEBI:29105"/>
    </cofactor>
    <text evidence="10">Binds 1 zinc ion per subunit.</text>
</comment>
<feature type="domain" description="Methionyl/Leucyl tRNA synthetase" evidence="11">
    <location>
        <begin position="8"/>
        <end position="368"/>
    </location>
</feature>
<sequence length="535" mass="59147">MSSGDSFYITTPIFYPSDVPHIGHGYTEVAADVLARWHRQAGDDTWLLTGTDEHGQKMLRTAAAGGMTPGEWADRLVAESWIPLLETLDIANDDFIRTTQPRHETGVQAFVSKLHDDGFIYTGEYEGYYCVGCEEYKQQSELVEGTGPFEGQQVCAIHSKPVELLQERNYFFRMSDFQEKLLALYEERPDFVQPESARNEVVSFVKQGLADLSISRSSFDWGIPIPWDGDHILYVWFDALLNYATAVGYGKDEEQFERRWPGIQLVGKDILRFHAVIWPAMLMAAGLEVPKHVFAHGWLLVGGEKMSKSKLTGIAPEQITDVFGSDAFRYYFMRAITFGQDGSFSWEDLSARYQAELANGFGNLASRVTAMVTRYVGGVVPAPGEYTEADLKIQATVARATADADAAMERFAIHEAIGAVWTIVEELNGYITEQEPWVIAKDETRRERLATVLYTAAEGLRSLAVLLSPVIPKATAKLWTALGAEAGLGALAVQPLRDAGGWGQLPVGSQVTKLEALFPRIEQEVETPAAAPAGA</sequence>
<comment type="caution">
    <text evidence="13">The sequence shown here is derived from an EMBL/GenBank/DDBJ whole genome shotgun (WGS) entry which is preliminary data.</text>
</comment>
<dbReference type="SUPFAM" id="SSF52374">
    <property type="entry name" value="Nucleotidylyl transferase"/>
    <property type="match status" value="1"/>
</dbReference>
<name>A0A2V1HLM3_9MICO</name>
<comment type="catalytic activity">
    <reaction evidence="9 10">
        <text>tRNA(Met) + L-methionine + ATP = L-methionyl-tRNA(Met) + AMP + diphosphate</text>
        <dbReference type="Rhea" id="RHEA:13481"/>
        <dbReference type="Rhea" id="RHEA-COMP:9667"/>
        <dbReference type="Rhea" id="RHEA-COMP:9698"/>
        <dbReference type="ChEBI" id="CHEBI:30616"/>
        <dbReference type="ChEBI" id="CHEBI:33019"/>
        <dbReference type="ChEBI" id="CHEBI:57844"/>
        <dbReference type="ChEBI" id="CHEBI:78442"/>
        <dbReference type="ChEBI" id="CHEBI:78530"/>
        <dbReference type="ChEBI" id="CHEBI:456215"/>
        <dbReference type="EC" id="6.1.1.10"/>
    </reaction>
</comment>
<dbReference type="InterPro" id="IPR023457">
    <property type="entry name" value="Met-tRNA_synth_2"/>
</dbReference>
<dbReference type="NCBIfam" id="NF008900">
    <property type="entry name" value="PRK12267.1"/>
    <property type="match status" value="1"/>
</dbReference>
<evidence type="ECO:0000259" key="12">
    <source>
        <dbReference type="Pfam" id="PF19303"/>
    </source>
</evidence>
<protein>
    <recommendedName>
        <fullName evidence="10">Methionine--tRNA ligase</fullName>
        <ecNumber evidence="10">6.1.1.10</ecNumber>
    </recommendedName>
    <alternativeName>
        <fullName evidence="10">Methionyl-tRNA synthetase</fullName>
        <shortName evidence="10">MetRS</shortName>
    </alternativeName>
</protein>
<dbReference type="OrthoDB" id="9810191at2"/>
<feature type="binding site" evidence="10">
    <location>
        <position position="155"/>
    </location>
    <ligand>
        <name>Zn(2+)</name>
        <dbReference type="ChEBI" id="CHEBI:29105"/>
    </ligand>
</feature>
<evidence type="ECO:0000256" key="7">
    <source>
        <dbReference type="ARBA" id="ARBA00022917"/>
    </source>
</evidence>
<comment type="similarity">
    <text evidence="10">Belongs to the class-I aminoacyl-tRNA synthetase family. MetG type 2A subfamily.</text>
</comment>
<dbReference type="Gene3D" id="1.10.730.10">
    <property type="entry name" value="Isoleucyl-tRNA Synthetase, Domain 1"/>
    <property type="match status" value="1"/>
</dbReference>
<dbReference type="HAMAP" id="MF_01228">
    <property type="entry name" value="Met_tRNA_synth_type2"/>
    <property type="match status" value="1"/>
</dbReference>
<evidence type="ECO:0000256" key="3">
    <source>
        <dbReference type="ARBA" id="ARBA00022490"/>
    </source>
</evidence>
<evidence type="ECO:0000256" key="5">
    <source>
        <dbReference type="ARBA" id="ARBA00022741"/>
    </source>
</evidence>
<dbReference type="GO" id="GO:0046872">
    <property type="term" value="F:metal ion binding"/>
    <property type="evidence" value="ECO:0007669"/>
    <property type="project" value="UniProtKB-KW"/>
</dbReference>
<keyword evidence="3 10" id="KW-0963">Cytoplasm</keyword>
<evidence type="ECO:0000256" key="9">
    <source>
        <dbReference type="ARBA" id="ARBA00047364"/>
    </source>
</evidence>
<dbReference type="AlphaFoldDB" id="A0A2V1HLM3"/>
<comment type="caution">
    <text evidence="10">Lacks conserved residue(s) required for the propagation of feature annotation.</text>
</comment>
<evidence type="ECO:0000313" key="14">
    <source>
        <dbReference type="Proteomes" id="UP000244893"/>
    </source>
</evidence>
<dbReference type="PANTHER" id="PTHR43326">
    <property type="entry name" value="METHIONYL-TRNA SYNTHETASE"/>
    <property type="match status" value="1"/>
</dbReference>
<dbReference type="InterPro" id="IPR001412">
    <property type="entry name" value="aa-tRNA-synth_I_CS"/>
</dbReference>
<dbReference type="InterPro" id="IPR014758">
    <property type="entry name" value="Met-tRNA_synth"/>
</dbReference>
<dbReference type="Gene3D" id="2.170.220.10">
    <property type="match status" value="1"/>
</dbReference>
<gene>
    <name evidence="10" type="primary">metG</name>
    <name evidence="13" type="ORF">DDQ50_15915</name>
</gene>
<proteinExistence type="inferred from homology"/>
<dbReference type="FunFam" id="2.170.220.10:FF:000001">
    <property type="entry name" value="methionine--tRNA ligase, mitochondrial"/>
    <property type="match status" value="1"/>
</dbReference>
<dbReference type="GO" id="GO:0004825">
    <property type="term" value="F:methionine-tRNA ligase activity"/>
    <property type="evidence" value="ECO:0007669"/>
    <property type="project" value="UniProtKB-UniRule"/>
</dbReference>
<feature type="binding site" evidence="10">
    <location>
        <position position="158"/>
    </location>
    <ligand>
        <name>Zn(2+)</name>
        <dbReference type="ChEBI" id="CHEBI:29105"/>
    </ligand>
</feature>
<keyword evidence="8 10" id="KW-0030">Aminoacyl-tRNA synthetase</keyword>
<keyword evidence="7 10" id="KW-0648">Protein biosynthesis</keyword>
<feature type="short sequence motif" description="'HIGH' region" evidence="10">
    <location>
        <begin position="14"/>
        <end position="24"/>
    </location>
</feature>
<keyword evidence="5 10" id="KW-0547">Nucleotide-binding</keyword>
<dbReference type="InterPro" id="IPR014729">
    <property type="entry name" value="Rossmann-like_a/b/a_fold"/>
</dbReference>
<dbReference type="Pfam" id="PF09334">
    <property type="entry name" value="tRNA-synt_1g"/>
    <property type="match status" value="1"/>
</dbReference>
<evidence type="ECO:0000256" key="6">
    <source>
        <dbReference type="ARBA" id="ARBA00022840"/>
    </source>
</evidence>
<feature type="short sequence motif" description="'KMSKS' region" evidence="10">
    <location>
        <begin position="305"/>
        <end position="309"/>
    </location>
</feature>